<reference evidence="3 4" key="1">
    <citation type="submission" date="2015-07" db="EMBL/GenBank/DDBJ databases">
        <title>Genome analysis of myxobacterium Chondromyces crocatus Cm c5 reveals a high potential for natural compound synthesis and the genetic basis for the loss of fruiting body formation.</title>
        <authorList>
            <person name="Zaburannyi N."/>
            <person name="Bunk B."/>
            <person name="Maier J."/>
            <person name="Overmann J."/>
            <person name="Mueller R."/>
        </authorList>
    </citation>
    <scope>NUCLEOTIDE SEQUENCE [LARGE SCALE GENOMIC DNA]</scope>
    <source>
        <strain evidence="3 4">Cm c5</strain>
    </source>
</reference>
<feature type="region of interest" description="Disordered" evidence="1">
    <location>
        <begin position="273"/>
        <end position="379"/>
    </location>
</feature>
<dbReference type="InterPro" id="IPR007393">
    <property type="entry name" value="YlxR_dom"/>
</dbReference>
<feature type="region of interest" description="Disordered" evidence="1">
    <location>
        <begin position="1"/>
        <end position="24"/>
    </location>
</feature>
<feature type="domain" description="YlxR" evidence="2">
    <location>
        <begin position="35"/>
        <end position="105"/>
    </location>
</feature>
<evidence type="ECO:0000313" key="4">
    <source>
        <dbReference type="Proteomes" id="UP000067626"/>
    </source>
</evidence>
<feature type="compositionally biased region" description="Basic and acidic residues" evidence="1">
    <location>
        <begin position="129"/>
        <end position="139"/>
    </location>
</feature>
<dbReference type="AlphaFoldDB" id="A0A0K1ECZ6"/>
<dbReference type="Pfam" id="PF04296">
    <property type="entry name" value="YlxR"/>
    <property type="match status" value="1"/>
</dbReference>
<organism evidence="3 4">
    <name type="scientific">Chondromyces crocatus</name>
    <dbReference type="NCBI Taxonomy" id="52"/>
    <lineage>
        <taxon>Bacteria</taxon>
        <taxon>Pseudomonadati</taxon>
        <taxon>Myxococcota</taxon>
        <taxon>Polyangia</taxon>
        <taxon>Polyangiales</taxon>
        <taxon>Polyangiaceae</taxon>
        <taxon>Chondromyces</taxon>
    </lineage>
</organism>
<dbReference type="STRING" id="52.CMC5_028910"/>
<dbReference type="InterPro" id="IPR035931">
    <property type="entry name" value="YlxR-like_sf"/>
</dbReference>
<dbReference type="Proteomes" id="UP000067626">
    <property type="component" value="Chromosome"/>
</dbReference>
<gene>
    <name evidence="3" type="ORF">CMC5_028910</name>
</gene>
<dbReference type="EMBL" id="CP012159">
    <property type="protein sequence ID" value="AKT38746.1"/>
    <property type="molecule type" value="Genomic_DNA"/>
</dbReference>
<keyword evidence="4" id="KW-1185">Reference proteome</keyword>
<dbReference type="KEGG" id="ccro:CMC5_028910"/>
<feature type="compositionally biased region" description="Basic and acidic residues" evidence="1">
    <location>
        <begin position="283"/>
        <end position="302"/>
    </location>
</feature>
<feature type="compositionally biased region" description="Low complexity" evidence="1">
    <location>
        <begin position="114"/>
        <end position="127"/>
    </location>
</feature>
<evidence type="ECO:0000313" key="3">
    <source>
        <dbReference type="EMBL" id="AKT38746.1"/>
    </source>
</evidence>
<name>A0A0K1ECZ6_CHOCO</name>
<evidence type="ECO:0000259" key="2">
    <source>
        <dbReference type="Pfam" id="PF04296"/>
    </source>
</evidence>
<protein>
    <recommendedName>
        <fullName evidence="2">YlxR domain-containing protein</fullName>
    </recommendedName>
</protein>
<dbReference type="Gene3D" id="3.30.1230.10">
    <property type="entry name" value="YlxR-like"/>
    <property type="match status" value="1"/>
</dbReference>
<proteinExistence type="predicted"/>
<feature type="region of interest" description="Disordered" evidence="1">
    <location>
        <begin position="112"/>
        <end position="144"/>
    </location>
</feature>
<evidence type="ECO:0000256" key="1">
    <source>
        <dbReference type="SAM" id="MobiDB-lite"/>
    </source>
</evidence>
<dbReference type="SUPFAM" id="SSF64376">
    <property type="entry name" value="YlxR-like"/>
    <property type="match status" value="1"/>
</dbReference>
<sequence>MTETTGKPSTAEGDAVHEVEPRASAVALSPHGRTRMCVGCGERVAFDSSEASSPLVRLILAPEGAIAVDPGNGGFGRGAHVHARPECLAKAVQRGLPRAARGRVHSIYLDDALEPSPALPEAPNLPEGADPRPEVETSERTAGPRAVALTAETLALAIRQAMTRRVEGLIRSAVRSRAAAIGADAASQSLDRGAPLAVVACDAAAGSQLSHVQSAIASGRAVAWGTKVSLGKLAGGRREQGVAVMAITSVRLASAILDSVHVADACMSVEQGTVRGVKRPARRPREESNSSEGGNKRAETGESRQQAESPRAHAAEVSGATGHGEARKSLQRGAPRRKHEAGASNDEKMSARGGTGSDAAARRSRRGWARRTGNVERGA</sequence>
<accession>A0A0K1ECZ6</accession>